<protein>
    <submittedName>
        <fullName evidence="4">Uncharacterized protein LOC100369553</fullName>
    </submittedName>
</protein>
<feature type="region of interest" description="Disordered" evidence="1">
    <location>
        <begin position="60"/>
        <end position="80"/>
    </location>
</feature>
<keyword evidence="2" id="KW-1133">Transmembrane helix</keyword>
<name>A0ABM0GJD8_SACKO</name>
<dbReference type="Proteomes" id="UP000694865">
    <property type="component" value="Unplaced"/>
</dbReference>
<organism evidence="3 4">
    <name type="scientific">Saccoglossus kowalevskii</name>
    <name type="common">Acorn worm</name>
    <dbReference type="NCBI Taxonomy" id="10224"/>
    <lineage>
        <taxon>Eukaryota</taxon>
        <taxon>Metazoa</taxon>
        <taxon>Hemichordata</taxon>
        <taxon>Enteropneusta</taxon>
        <taxon>Harrimaniidae</taxon>
        <taxon>Saccoglossus</taxon>
    </lineage>
</organism>
<feature type="region of interest" description="Disordered" evidence="1">
    <location>
        <begin position="324"/>
        <end position="344"/>
    </location>
</feature>
<dbReference type="RefSeq" id="XP_002731148.1">
    <property type="nucleotide sequence ID" value="XM_002731102.1"/>
</dbReference>
<accession>A0ABM0GJD8</accession>
<evidence type="ECO:0000256" key="2">
    <source>
        <dbReference type="SAM" id="Phobius"/>
    </source>
</evidence>
<evidence type="ECO:0000313" key="3">
    <source>
        <dbReference type="Proteomes" id="UP000694865"/>
    </source>
</evidence>
<evidence type="ECO:0000313" key="4">
    <source>
        <dbReference type="RefSeq" id="XP_002731148.1"/>
    </source>
</evidence>
<feature type="transmembrane region" description="Helical" evidence="2">
    <location>
        <begin position="25"/>
        <end position="45"/>
    </location>
</feature>
<gene>
    <name evidence="4" type="primary">LOC100369553</name>
</gene>
<dbReference type="GeneID" id="100369553"/>
<evidence type="ECO:0000256" key="1">
    <source>
        <dbReference type="SAM" id="MobiDB-lite"/>
    </source>
</evidence>
<sequence>MDAYVKAILFGGLIFGSISARYSSWIFTLLTAMSTIVVLFIVSVVHNIQLVNQHDADNIKVKPKRNRNHSNHDDAMDDDIPDKVKRKYEGDIAKLMTYDPLATDSIHMFQPIKNNTECTFAKHSKLWGSCDWNERLSLEENITRSIPMFIKFTAICSLRHLDGFVFQLPGEQFGDSIEVFGDSVRRVLTVLSDNDPAGYHCMNKSFIGKKGWCFEFNRETFFITTFAPLYPETSSRFNFGSPHSFILFQPEISFWLHSLPKDTPHTNWESPKTVRDRIRIAYKKSGREYLIRDTLIFPVVHDILPAVNMNGALTEWWVRKENDKGKQSKKASESSCPFLKAPQS</sequence>
<keyword evidence="2" id="KW-0812">Transmembrane</keyword>
<keyword evidence="2" id="KW-0472">Membrane</keyword>
<reference evidence="4" key="1">
    <citation type="submission" date="2025-08" db="UniProtKB">
        <authorList>
            <consortium name="RefSeq"/>
        </authorList>
    </citation>
    <scope>IDENTIFICATION</scope>
    <source>
        <tissue evidence="4">Testes</tissue>
    </source>
</reference>
<proteinExistence type="predicted"/>
<keyword evidence="3" id="KW-1185">Reference proteome</keyword>